<comment type="caution">
    <text evidence="5">The sequence shown here is derived from an EMBL/GenBank/DDBJ whole genome shotgun (WGS) entry which is preliminary data.</text>
</comment>
<sequence length="264" mass="31286">MDKKYPLEASLLSRSYPSKEKIIQLLETRYALNDNPTLSLKPIEIEEIENSNKSLLTNLREEKFKYKKELKKDESKSVFKKFIKNHQRLQKKLKLKIQHYKKSNNLSQVSETLFKEYKELLKFDDFLTMNKLWISYIKDLLCILNDGNLPNIQQCLIKLSSAEFNGCFLRVLKSKNKELIGKNGIVIYDSQKFFIIVEQTNKLKLIEKKGTYFTFVIPIYDYENENIDDNDNNYLEFNIIGSRFQYRSHDRSGKKFKSKSADDL</sequence>
<reference evidence="5" key="2">
    <citation type="submission" date="2021-01" db="EMBL/GenBank/DDBJ databases">
        <authorList>
            <person name="Schikora-Tamarit M.A."/>
        </authorList>
    </citation>
    <scope>NUCLEOTIDE SEQUENCE</scope>
    <source>
        <strain evidence="5">CBS6341</strain>
    </source>
</reference>
<dbReference type="InterPro" id="IPR002730">
    <property type="entry name" value="Rpp29/RNP1"/>
</dbReference>
<keyword evidence="4" id="KW-0175">Coiled coil</keyword>
<evidence type="ECO:0000313" key="5">
    <source>
        <dbReference type="EMBL" id="KAH3676309.1"/>
    </source>
</evidence>
<dbReference type="PANTHER" id="PTHR13348">
    <property type="entry name" value="RIBONUCLEASE P SUBUNIT P29"/>
    <property type="match status" value="1"/>
</dbReference>
<dbReference type="OrthoDB" id="124041at2759"/>
<dbReference type="GO" id="GO:0001682">
    <property type="term" value="P:tRNA 5'-leader removal"/>
    <property type="evidence" value="ECO:0007669"/>
    <property type="project" value="InterPro"/>
</dbReference>
<dbReference type="PANTHER" id="PTHR13348:SF0">
    <property type="entry name" value="RIBONUCLEASE P PROTEIN SUBUNIT P29"/>
    <property type="match status" value="1"/>
</dbReference>
<gene>
    <name evidence="5" type="ORF">WICMUC_002105</name>
</gene>
<comment type="subcellular location">
    <subcellularLocation>
        <location evidence="1">Nucleus</location>
    </subcellularLocation>
</comment>
<feature type="coiled-coil region" evidence="4">
    <location>
        <begin position="45"/>
        <end position="76"/>
    </location>
</feature>
<dbReference type="Pfam" id="PF01868">
    <property type="entry name" value="RNase_P-MRP_p29"/>
    <property type="match status" value="1"/>
</dbReference>
<protein>
    <recommendedName>
        <fullName evidence="3">Ribonuclease P protein subunit</fullName>
    </recommendedName>
</protein>
<dbReference type="GO" id="GO:0033204">
    <property type="term" value="F:ribonuclease P RNA binding"/>
    <property type="evidence" value="ECO:0007669"/>
    <property type="project" value="InterPro"/>
</dbReference>
<evidence type="ECO:0000256" key="4">
    <source>
        <dbReference type="SAM" id="Coils"/>
    </source>
</evidence>
<accession>A0A9P8TEY4</accession>
<comment type="similarity">
    <text evidence="2">Belongs to the eukaryotic/archaeal RNase P protein component 1 family.</text>
</comment>
<dbReference type="Gene3D" id="2.30.30.210">
    <property type="entry name" value="Ribonuclease P/MRP, subunit p29"/>
    <property type="match status" value="1"/>
</dbReference>
<dbReference type="SMART" id="SM00538">
    <property type="entry name" value="POP4"/>
    <property type="match status" value="1"/>
</dbReference>
<proteinExistence type="inferred from homology"/>
<organism evidence="5 6">
    <name type="scientific">Wickerhamomyces mucosus</name>
    <dbReference type="NCBI Taxonomy" id="1378264"/>
    <lineage>
        <taxon>Eukaryota</taxon>
        <taxon>Fungi</taxon>
        <taxon>Dikarya</taxon>
        <taxon>Ascomycota</taxon>
        <taxon>Saccharomycotina</taxon>
        <taxon>Saccharomycetes</taxon>
        <taxon>Phaffomycetales</taxon>
        <taxon>Wickerhamomycetaceae</taxon>
        <taxon>Wickerhamomyces</taxon>
    </lineage>
</organism>
<reference evidence="5" key="1">
    <citation type="journal article" date="2021" name="Open Biol.">
        <title>Shared evolutionary footprints suggest mitochondrial oxidative damage underlies multiple complex I losses in fungi.</title>
        <authorList>
            <person name="Schikora-Tamarit M.A."/>
            <person name="Marcet-Houben M."/>
            <person name="Nosek J."/>
            <person name="Gabaldon T."/>
        </authorList>
    </citation>
    <scope>NUCLEOTIDE SEQUENCE</scope>
    <source>
        <strain evidence="5">CBS6341</strain>
    </source>
</reference>
<keyword evidence="6" id="KW-1185">Reference proteome</keyword>
<dbReference type="Proteomes" id="UP000769528">
    <property type="component" value="Unassembled WGS sequence"/>
</dbReference>
<dbReference type="SUPFAM" id="SSF101744">
    <property type="entry name" value="Rof/RNase P subunit-like"/>
    <property type="match status" value="1"/>
</dbReference>
<keyword evidence="3" id="KW-0819">tRNA processing</keyword>
<dbReference type="InterPro" id="IPR016848">
    <property type="entry name" value="RNase_P/MRP_Rpp29-subunit"/>
</dbReference>
<dbReference type="GO" id="GO:0005634">
    <property type="term" value="C:nucleus"/>
    <property type="evidence" value="ECO:0007669"/>
    <property type="project" value="UniProtKB-SubCell"/>
</dbReference>
<dbReference type="InterPro" id="IPR036980">
    <property type="entry name" value="RNase_P/MRP_Rpp29_sf"/>
</dbReference>
<dbReference type="GO" id="GO:0006364">
    <property type="term" value="P:rRNA processing"/>
    <property type="evidence" value="ECO:0007669"/>
    <property type="project" value="TreeGrafter"/>
</dbReference>
<evidence type="ECO:0000256" key="1">
    <source>
        <dbReference type="ARBA" id="ARBA00004123"/>
    </source>
</evidence>
<dbReference type="EMBL" id="JAEUBF010000657">
    <property type="protein sequence ID" value="KAH3676309.1"/>
    <property type="molecule type" value="Genomic_DNA"/>
</dbReference>
<dbReference type="AlphaFoldDB" id="A0A9P8TEY4"/>
<evidence type="ECO:0000313" key="6">
    <source>
        <dbReference type="Proteomes" id="UP000769528"/>
    </source>
</evidence>
<evidence type="ECO:0000256" key="3">
    <source>
        <dbReference type="PIRNR" id="PIRNR027081"/>
    </source>
</evidence>
<name>A0A9P8TEY4_9ASCO</name>
<evidence type="ECO:0000256" key="2">
    <source>
        <dbReference type="ARBA" id="ARBA00006181"/>
    </source>
</evidence>
<dbReference type="GO" id="GO:0000172">
    <property type="term" value="C:ribonuclease MRP complex"/>
    <property type="evidence" value="ECO:0007669"/>
    <property type="project" value="InterPro"/>
</dbReference>
<keyword evidence="3" id="KW-0539">Nucleus</keyword>
<dbReference type="GO" id="GO:0030677">
    <property type="term" value="C:ribonuclease P complex"/>
    <property type="evidence" value="ECO:0007669"/>
    <property type="project" value="InterPro"/>
</dbReference>
<dbReference type="InterPro" id="IPR023534">
    <property type="entry name" value="Rof/RNase_P-like"/>
</dbReference>
<dbReference type="PIRSF" id="PIRSF027081">
    <property type="entry name" value="RNase_P/MRP_p29_subunit"/>
    <property type="match status" value="1"/>
</dbReference>